<evidence type="ECO:0000313" key="2">
    <source>
        <dbReference type="Proteomes" id="UP000267096"/>
    </source>
</evidence>
<dbReference type="WBParaSite" id="ASIM_0001776001-mRNA-1">
    <property type="protein sequence ID" value="ASIM_0001776001-mRNA-1"/>
    <property type="gene ID" value="ASIM_0001776001"/>
</dbReference>
<organism evidence="3">
    <name type="scientific">Anisakis simplex</name>
    <name type="common">Herring worm</name>
    <dbReference type="NCBI Taxonomy" id="6269"/>
    <lineage>
        <taxon>Eukaryota</taxon>
        <taxon>Metazoa</taxon>
        <taxon>Ecdysozoa</taxon>
        <taxon>Nematoda</taxon>
        <taxon>Chromadorea</taxon>
        <taxon>Rhabditida</taxon>
        <taxon>Spirurina</taxon>
        <taxon>Ascaridomorpha</taxon>
        <taxon>Ascaridoidea</taxon>
        <taxon>Anisakidae</taxon>
        <taxon>Anisakis</taxon>
        <taxon>Anisakis simplex complex</taxon>
    </lineage>
</organism>
<evidence type="ECO:0000313" key="1">
    <source>
        <dbReference type="EMBL" id="VDK59661.1"/>
    </source>
</evidence>
<reference evidence="1 2" key="2">
    <citation type="submission" date="2018-11" db="EMBL/GenBank/DDBJ databases">
        <authorList>
            <consortium name="Pathogen Informatics"/>
        </authorList>
    </citation>
    <scope>NUCLEOTIDE SEQUENCE [LARGE SCALE GENOMIC DNA]</scope>
</reference>
<dbReference type="EMBL" id="UYRR01033811">
    <property type="protein sequence ID" value="VDK59661.1"/>
    <property type="molecule type" value="Genomic_DNA"/>
</dbReference>
<sequence>MLELNAQSIYHLRRRLRHARNARAASRLQMLLGALGYFKQRFDFQLKLLLTVCDCKSTKSDKIAKICCCVEDALTEYMREVL</sequence>
<dbReference type="Proteomes" id="UP000267096">
    <property type="component" value="Unassembled WGS sequence"/>
</dbReference>
<dbReference type="AlphaFoldDB" id="A0A0M3K9W5"/>
<name>A0A0M3K9W5_ANISI</name>
<reference evidence="3" key="1">
    <citation type="submission" date="2017-02" db="UniProtKB">
        <authorList>
            <consortium name="WormBaseParasite"/>
        </authorList>
    </citation>
    <scope>IDENTIFICATION</scope>
</reference>
<accession>A0A0M3K9W5</accession>
<evidence type="ECO:0000313" key="3">
    <source>
        <dbReference type="WBParaSite" id="ASIM_0001776001-mRNA-1"/>
    </source>
</evidence>
<gene>
    <name evidence="1" type="ORF">ASIM_LOCUS17163</name>
</gene>
<proteinExistence type="predicted"/>
<keyword evidence="2" id="KW-1185">Reference proteome</keyword>
<protein>
    <submittedName>
        <fullName evidence="3">Transposase</fullName>
    </submittedName>
</protein>